<evidence type="ECO:0000313" key="6">
    <source>
        <dbReference type="EMBL" id="CCL99072.1"/>
    </source>
</evidence>
<dbReference type="OrthoDB" id="124397at2759"/>
<dbReference type="GO" id="GO:0072546">
    <property type="term" value="C:EMC complex"/>
    <property type="evidence" value="ECO:0007669"/>
    <property type="project" value="UniProtKB-UniRule"/>
</dbReference>
<evidence type="ECO:0000259" key="5">
    <source>
        <dbReference type="Pfam" id="PF22890"/>
    </source>
</evidence>
<dbReference type="InterPro" id="IPR055217">
    <property type="entry name" value="TPR_EMC2"/>
</dbReference>
<comment type="function">
    <text evidence="4">Part of the endoplasmic reticulum membrane protein complex (EMC) that enables the energy-independent insertion into endoplasmic reticulum membranes of newly synthesized membrane proteins.</text>
</comment>
<feature type="repeat" description="TPR" evidence="3">
    <location>
        <begin position="147"/>
        <end position="180"/>
    </location>
</feature>
<dbReference type="PANTHER" id="PTHR12760">
    <property type="entry name" value="TETRATRICOPEPTIDE REPEAT PROTEIN"/>
    <property type="match status" value="1"/>
</dbReference>
<dbReference type="GeneID" id="24093983"/>
<reference evidence="6 7" key="1">
    <citation type="journal article" date="2012" name="Appl. Environ. Microbiol.">
        <title>Short-read sequencing for genomic analysis of the brown rot fungus Fibroporia radiculosa.</title>
        <authorList>
            <person name="Tang J.D."/>
            <person name="Perkins A.D."/>
            <person name="Sonstegard T.S."/>
            <person name="Schroeder S.G."/>
            <person name="Burgess S.C."/>
            <person name="Diehl S.V."/>
        </authorList>
    </citation>
    <scope>NUCLEOTIDE SEQUENCE [LARGE SCALE GENOMIC DNA]</scope>
    <source>
        <strain evidence="6 7">TFFH 294</strain>
    </source>
</reference>
<dbReference type="Proteomes" id="UP000006352">
    <property type="component" value="Unassembled WGS sequence"/>
</dbReference>
<proteinExistence type="inferred from homology"/>
<dbReference type="InterPro" id="IPR011990">
    <property type="entry name" value="TPR-like_helical_dom_sf"/>
</dbReference>
<dbReference type="InterPro" id="IPR039856">
    <property type="entry name" value="EMC2-like"/>
</dbReference>
<keyword evidence="2 3" id="KW-0802">TPR repeat</keyword>
<dbReference type="SUPFAM" id="SSF48452">
    <property type="entry name" value="TPR-like"/>
    <property type="match status" value="1"/>
</dbReference>
<dbReference type="HOGENOM" id="CLU_052388_1_2_1"/>
<keyword evidence="4" id="KW-0256">Endoplasmic reticulum</keyword>
<name>J4HSQ9_9APHY</name>
<sequence length="304" mass="33515">MDLTNSLQKLAGYYPSKSQKSQDTLDKGITLLKNNGFAKQGDEGWESLEKLTLAALDQGDLAVADQCLQLIVDKFPGSPRGETLQGIRMEATASPEVALKYYDELLEADPANATAWRRKSSILRRMGKIDLAVQELSAMLDTFYADVDGWLELADIYASCQQYTYALQSISHALLLAPQNPFHFLHFAETAYLANDIPLSLKMFLVAVDMTDDDDGPVPPQDSIPAGLTLRAWYGVKLCTRRFATEPRLLSSSASHTAAPDAITLSNVDELSTERLRTAYMNMKGESAPKVDDDLIVQLATMIQ</sequence>
<organism evidence="6 7">
    <name type="scientific">Fibroporia radiculosa</name>
    <dbReference type="NCBI Taxonomy" id="599839"/>
    <lineage>
        <taxon>Eukaryota</taxon>
        <taxon>Fungi</taxon>
        <taxon>Dikarya</taxon>
        <taxon>Basidiomycota</taxon>
        <taxon>Agaricomycotina</taxon>
        <taxon>Agaricomycetes</taxon>
        <taxon>Polyporales</taxon>
        <taxon>Fibroporiaceae</taxon>
        <taxon>Fibroporia</taxon>
    </lineage>
</organism>
<comment type="subcellular location">
    <subcellularLocation>
        <location evidence="4">Endoplasmic reticulum membrane</location>
        <topology evidence="4">Peripheral membrane protein</topology>
        <orientation evidence="4">Cytoplasmic side</orientation>
    </subcellularLocation>
</comment>
<dbReference type="InterPro" id="IPR019734">
    <property type="entry name" value="TPR_rpt"/>
</dbReference>
<feature type="domain" description="EMC2 TPR-like" evidence="5">
    <location>
        <begin position="64"/>
        <end position="196"/>
    </location>
</feature>
<evidence type="ECO:0000256" key="2">
    <source>
        <dbReference type="ARBA" id="ARBA00022803"/>
    </source>
</evidence>
<keyword evidence="1" id="KW-0677">Repeat</keyword>
<dbReference type="InParanoid" id="J4HSQ9"/>
<gene>
    <name evidence="6" type="ORF">FIBRA_01084</name>
</gene>
<evidence type="ECO:0000256" key="1">
    <source>
        <dbReference type="ARBA" id="ARBA00022737"/>
    </source>
</evidence>
<dbReference type="FunCoup" id="J4HSQ9">
    <property type="interactions" value="212"/>
</dbReference>
<comment type="similarity">
    <text evidence="4">Belongs to the EMC2 family.</text>
</comment>
<protein>
    <recommendedName>
        <fullName evidence="4">ER membrane protein complex subunit 2</fullName>
    </recommendedName>
</protein>
<dbReference type="STRING" id="599839.J4HSQ9"/>
<dbReference type="RefSeq" id="XP_012178355.1">
    <property type="nucleotide sequence ID" value="XM_012322965.1"/>
</dbReference>
<comment type="subunit">
    <text evidence="4">Component of the ER membrane protein complex (EMC).</text>
</comment>
<dbReference type="AlphaFoldDB" id="J4HSQ9"/>
<dbReference type="EMBL" id="HE796914">
    <property type="protein sequence ID" value="CCL99072.1"/>
    <property type="molecule type" value="Genomic_DNA"/>
</dbReference>
<keyword evidence="7" id="KW-1185">Reference proteome</keyword>
<dbReference type="Pfam" id="PF22890">
    <property type="entry name" value="TPR_EMC2"/>
    <property type="match status" value="1"/>
</dbReference>
<accession>J4HSQ9</accession>
<dbReference type="Gene3D" id="1.25.40.10">
    <property type="entry name" value="Tetratricopeptide repeat domain"/>
    <property type="match status" value="1"/>
</dbReference>
<evidence type="ECO:0000256" key="3">
    <source>
        <dbReference type="PROSITE-ProRule" id="PRU00339"/>
    </source>
</evidence>
<keyword evidence="4" id="KW-0472">Membrane</keyword>
<dbReference type="PROSITE" id="PS50005">
    <property type="entry name" value="TPR"/>
    <property type="match status" value="1"/>
</dbReference>
<evidence type="ECO:0000256" key="4">
    <source>
        <dbReference type="RuleBase" id="RU367091"/>
    </source>
</evidence>
<evidence type="ECO:0000313" key="7">
    <source>
        <dbReference type="Proteomes" id="UP000006352"/>
    </source>
</evidence>